<dbReference type="InterPro" id="IPR052349">
    <property type="entry name" value="Metallo-hydrolase_Enzymes"/>
</dbReference>
<dbReference type="PANTHER" id="PTHR32027">
    <property type="entry name" value="CYTOSINE DEAMINASE"/>
    <property type="match status" value="1"/>
</dbReference>
<dbReference type="RefSeq" id="WP_003351879.1">
    <property type="nucleotide sequence ID" value="NZ_AFEU01000002.1"/>
</dbReference>
<dbReference type="STRING" id="997296.PB1_08697"/>
<dbReference type="InterPro" id="IPR032466">
    <property type="entry name" value="Metal_Hydrolase"/>
</dbReference>
<dbReference type="Pfam" id="PF01979">
    <property type="entry name" value="Amidohydro_1"/>
    <property type="match status" value="1"/>
</dbReference>
<comment type="caution">
    <text evidence="4">The sequence shown here is derived from an EMBL/GenBank/DDBJ whole genome shotgun (WGS) entry which is preliminary data.</text>
</comment>
<dbReference type="GO" id="GO:0046872">
    <property type="term" value="F:metal ion binding"/>
    <property type="evidence" value="ECO:0007669"/>
    <property type="project" value="UniProtKB-KW"/>
</dbReference>
<evidence type="ECO:0000256" key="1">
    <source>
        <dbReference type="ARBA" id="ARBA00022723"/>
    </source>
</evidence>
<dbReference type="eggNOG" id="COG0402">
    <property type="taxonomic scope" value="Bacteria"/>
</dbReference>
<dbReference type="EMBL" id="AFEU01000002">
    <property type="protein sequence ID" value="EIJ80425.1"/>
    <property type="molecule type" value="Genomic_DNA"/>
</dbReference>
<proteinExistence type="predicted"/>
<dbReference type="GO" id="GO:0016814">
    <property type="term" value="F:hydrolase activity, acting on carbon-nitrogen (but not peptide) bonds, in cyclic amidines"/>
    <property type="evidence" value="ECO:0007669"/>
    <property type="project" value="TreeGrafter"/>
</dbReference>
<evidence type="ECO:0000259" key="3">
    <source>
        <dbReference type="Pfam" id="PF01979"/>
    </source>
</evidence>
<keyword evidence="5" id="KW-1185">Reference proteome</keyword>
<dbReference type="Gene3D" id="2.30.40.10">
    <property type="entry name" value="Urease, subunit C, domain 1"/>
    <property type="match status" value="1"/>
</dbReference>
<dbReference type="SUPFAM" id="SSF51556">
    <property type="entry name" value="Metallo-dependent hydrolases"/>
    <property type="match status" value="1"/>
</dbReference>
<keyword evidence="1" id="KW-0479">Metal-binding</keyword>
<accession>I3E1Q4</accession>
<dbReference type="Gene3D" id="3.20.20.140">
    <property type="entry name" value="Metal-dependent hydrolases"/>
    <property type="match status" value="1"/>
</dbReference>
<name>I3E1Q4_BACMT</name>
<reference evidence="4 5" key="1">
    <citation type="journal article" date="2012" name="Appl. Environ. Microbiol.">
        <title>Genome Sequence of Thermotolerant Bacillus methanolicus: Features and Regulation Related to Methylotrophy and Production of L-Lysine and L-Glutamate from Methanol.</title>
        <authorList>
            <person name="Heggeset T.M."/>
            <person name="Krog A."/>
            <person name="Balzer S."/>
            <person name="Wentzel A."/>
            <person name="Ellingsen T.E."/>
            <person name="Brautaset T."/>
        </authorList>
    </citation>
    <scope>NUCLEOTIDE SEQUENCE [LARGE SCALE GENOMIC DNA]</scope>
    <source>
        <strain evidence="4 5">PB1</strain>
    </source>
</reference>
<gene>
    <name evidence="4" type="ORF">PB1_08697</name>
</gene>
<dbReference type="OrthoDB" id="9815027at2"/>
<evidence type="ECO:0000313" key="4">
    <source>
        <dbReference type="EMBL" id="EIJ80425.1"/>
    </source>
</evidence>
<keyword evidence="2 4" id="KW-0378">Hydrolase</keyword>
<dbReference type="PATRIC" id="fig|997296.3.peg.1848"/>
<dbReference type="CDD" id="cd01293">
    <property type="entry name" value="Bact_CD"/>
    <property type="match status" value="1"/>
</dbReference>
<dbReference type="FunFam" id="3.20.20.140:FF:000019">
    <property type="entry name" value="Cytosine deaminase"/>
    <property type="match status" value="1"/>
</dbReference>
<dbReference type="Proteomes" id="UP000010523">
    <property type="component" value="Unassembled WGS sequence"/>
</dbReference>
<evidence type="ECO:0000313" key="5">
    <source>
        <dbReference type="Proteomes" id="UP000010523"/>
    </source>
</evidence>
<dbReference type="InterPro" id="IPR011059">
    <property type="entry name" value="Metal-dep_hydrolase_composite"/>
</dbReference>
<dbReference type="AlphaFoldDB" id="I3E1Q4"/>
<dbReference type="GO" id="GO:0019239">
    <property type="term" value="F:deaminase activity"/>
    <property type="evidence" value="ECO:0007669"/>
    <property type="project" value="UniProtKB-ARBA"/>
</dbReference>
<dbReference type="InterPro" id="IPR006680">
    <property type="entry name" value="Amidohydro-rel"/>
</dbReference>
<dbReference type="PANTHER" id="PTHR32027:SF9">
    <property type="entry name" value="BLL3847 PROTEIN"/>
    <property type="match status" value="1"/>
</dbReference>
<dbReference type="SUPFAM" id="SSF51338">
    <property type="entry name" value="Composite domain of metallo-dependent hydrolases"/>
    <property type="match status" value="1"/>
</dbReference>
<feature type="domain" description="Amidohydrolase-related" evidence="3">
    <location>
        <begin position="68"/>
        <end position="419"/>
    </location>
</feature>
<organism evidence="4 5">
    <name type="scientific">Bacillus methanolicus PB1</name>
    <dbReference type="NCBI Taxonomy" id="997296"/>
    <lineage>
        <taxon>Bacteria</taxon>
        <taxon>Bacillati</taxon>
        <taxon>Bacillota</taxon>
        <taxon>Bacilli</taxon>
        <taxon>Bacillales</taxon>
        <taxon>Bacillaceae</taxon>
        <taxon>Bacillus</taxon>
    </lineage>
</organism>
<protein>
    <submittedName>
        <fullName evidence="4">Amidohydrolase</fullName>
    </submittedName>
</protein>
<evidence type="ECO:0000256" key="2">
    <source>
        <dbReference type="ARBA" id="ARBA00022801"/>
    </source>
</evidence>
<sequence>MDTVHLINVFLPLYDSNQLFEIIIKNGSYELIRKQSSYLEMKNVIKLDGLSLSPPPTSLKTIDCQGSVLLPSFIDAHMHLDKACSLNKVANHSGTLEEAILNYRQQSPFFSVEEIEYRAIKTALNALSHGTAAIRTHVNFEVALGEDVVFRALEAVLRAREKLKPYIDIQIFPMFSWPDDSSKRKLEWIEEAINMGVDGIGGAPHLAVDPEKEIDFLFDLAEKHDKPIDLHADESDDPNVCTLDYIIQKTVEHQFQNRVVVGHLCSLAPMEHEKALLLIDRMAEAEIGAVTLPGANMYLQGRFDSGIVRRGVTRINEILQRGVTLAAASDNVNDPFHPFGKADLLQIGLLTAYAAHLGSNAGQKQVIKMITEEPAKLLHINNHGVQQGSKASFVILRAGSIEEIFTNLPSERYVFHKGRWIYHSKIVEDWGDSVLAFYWNSIQKQHELFEKRNVRYV</sequence>